<feature type="region of interest" description="Disordered" evidence="1">
    <location>
        <begin position="1"/>
        <end position="62"/>
    </location>
</feature>
<feature type="region of interest" description="Disordered" evidence="1">
    <location>
        <begin position="86"/>
        <end position="105"/>
    </location>
</feature>
<gene>
    <name evidence="2" type="ORF">HYALB_00013887</name>
</gene>
<organism evidence="2 3">
    <name type="scientific">Hymenoscyphus albidus</name>
    <dbReference type="NCBI Taxonomy" id="595503"/>
    <lineage>
        <taxon>Eukaryota</taxon>
        <taxon>Fungi</taxon>
        <taxon>Dikarya</taxon>
        <taxon>Ascomycota</taxon>
        <taxon>Pezizomycotina</taxon>
        <taxon>Leotiomycetes</taxon>
        <taxon>Helotiales</taxon>
        <taxon>Helotiaceae</taxon>
        <taxon>Hymenoscyphus</taxon>
    </lineage>
</organism>
<dbReference type="OrthoDB" id="10299530at2759"/>
<proteinExistence type="predicted"/>
<protein>
    <submittedName>
        <fullName evidence="2">Uncharacterized protein</fullName>
    </submittedName>
</protein>
<dbReference type="Proteomes" id="UP000701801">
    <property type="component" value="Unassembled WGS sequence"/>
</dbReference>
<keyword evidence="3" id="KW-1185">Reference proteome</keyword>
<reference evidence="2" key="1">
    <citation type="submission" date="2021-07" db="EMBL/GenBank/DDBJ databases">
        <authorList>
            <person name="Durling M."/>
        </authorList>
    </citation>
    <scope>NUCLEOTIDE SEQUENCE</scope>
</reference>
<dbReference type="AlphaFoldDB" id="A0A9N9LV21"/>
<evidence type="ECO:0000313" key="3">
    <source>
        <dbReference type="Proteomes" id="UP000701801"/>
    </source>
</evidence>
<evidence type="ECO:0000313" key="2">
    <source>
        <dbReference type="EMBL" id="CAG8981353.1"/>
    </source>
</evidence>
<comment type="caution">
    <text evidence="2">The sequence shown here is derived from an EMBL/GenBank/DDBJ whole genome shotgun (WGS) entry which is preliminary data.</text>
</comment>
<accession>A0A9N9LV21</accession>
<dbReference type="EMBL" id="CAJVRM010000466">
    <property type="protein sequence ID" value="CAG8981353.1"/>
    <property type="molecule type" value="Genomic_DNA"/>
</dbReference>
<feature type="compositionally biased region" description="Polar residues" evidence="1">
    <location>
        <begin position="1"/>
        <end position="16"/>
    </location>
</feature>
<evidence type="ECO:0000256" key="1">
    <source>
        <dbReference type="SAM" id="MobiDB-lite"/>
    </source>
</evidence>
<feature type="compositionally biased region" description="Basic and acidic residues" evidence="1">
    <location>
        <begin position="94"/>
        <end position="105"/>
    </location>
</feature>
<sequence>MTETSTTMLPSRSPTPISEPAEVESNNEVLSAKAPSSNTNSGSTCPAGGRISSPKHKTSKSTYDMNLESEYDDSLSISVMTPTSSSLNLPAFDDPQRQDDNPHHGSEACASHLCVTSCQFASSSIPSIDLEICDTSYTIANTLTPRTDSDLRPPPFQLLRWLQATDKEEIITIERIQRCDWLTCPLTSDHLFTLK</sequence>
<feature type="compositionally biased region" description="Polar residues" evidence="1">
    <location>
        <begin position="24"/>
        <end position="44"/>
    </location>
</feature>
<name>A0A9N9LV21_9HELO</name>